<dbReference type="SUPFAM" id="SSF53474">
    <property type="entry name" value="alpha/beta-Hydrolases"/>
    <property type="match status" value="1"/>
</dbReference>
<feature type="domain" description="DUF676" evidence="8">
    <location>
        <begin position="26"/>
        <end position="153"/>
    </location>
</feature>
<protein>
    <submittedName>
        <fullName evidence="9">Protein SERAC1</fullName>
    </submittedName>
</protein>
<dbReference type="GO" id="GO:0005783">
    <property type="term" value="C:endoplasmic reticulum"/>
    <property type="evidence" value="ECO:0007669"/>
    <property type="project" value="UniProtKB-SubCell"/>
</dbReference>
<reference evidence="9" key="2">
    <citation type="submission" date="2023-05" db="EMBL/GenBank/DDBJ databases">
        <authorList>
            <consortium name="Lawrence Berkeley National Laboratory"/>
            <person name="Steindorff A."/>
            <person name="Hensen N."/>
            <person name="Bonometti L."/>
            <person name="Westerberg I."/>
            <person name="Brannstrom I.O."/>
            <person name="Guillou S."/>
            <person name="Cros-Aarteil S."/>
            <person name="Calhoun S."/>
            <person name="Haridas S."/>
            <person name="Kuo A."/>
            <person name="Mondo S."/>
            <person name="Pangilinan J."/>
            <person name="Riley R."/>
            <person name="Labutti K."/>
            <person name="Andreopoulos B."/>
            <person name="Lipzen A."/>
            <person name="Chen C."/>
            <person name="Yanf M."/>
            <person name="Daum C."/>
            <person name="Ng V."/>
            <person name="Clum A."/>
            <person name="Ohm R."/>
            <person name="Martin F."/>
            <person name="Silar P."/>
            <person name="Natvig D."/>
            <person name="Lalanne C."/>
            <person name="Gautier V."/>
            <person name="Ament-Velasquez S.L."/>
            <person name="Kruys A."/>
            <person name="Hutchinson M.I."/>
            <person name="Powell A.J."/>
            <person name="Barry K."/>
            <person name="Miller A.N."/>
            <person name="Grigoriev I.V."/>
            <person name="Debuchy R."/>
            <person name="Gladieux P."/>
            <person name="Thoren M.H."/>
            <person name="Johannesson H."/>
        </authorList>
    </citation>
    <scope>NUCLEOTIDE SEQUENCE</scope>
    <source>
        <strain evidence="9">CBS 315.58</strain>
    </source>
</reference>
<comment type="caution">
    <text evidence="9">The sequence shown here is derived from an EMBL/GenBank/DDBJ whole genome shotgun (WGS) entry which is preliminary data.</text>
</comment>
<evidence type="ECO:0000256" key="5">
    <source>
        <dbReference type="ARBA" id="ARBA00022824"/>
    </source>
</evidence>
<organism evidence="9 10">
    <name type="scientific">Triangularia verruculosa</name>
    <dbReference type="NCBI Taxonomy" id="2587418"/>
    <lineage>
        <taxon>Eukaryota</taxon>
        <taxon>Fungi</taxon>
        <taxon>Dikarya</taxon>
        <taxon>Ascomycota</taxon>
        <taxon>Pezizomycotina</taxon>
        <taxon>Sordariomycetes</taxon>
        <taxon>Sordariomycetidae</taxon>
        <taxon>Sordariales</taxon>
        <taxon>Podosporaceae</taxon>
        <taxon>Triangularia</taxon>
    </lineage>
</organism>
<keyword evidence="5" id="KW-0256">Endoplasmic reticulum</keyword>
<evidence type="ECO:0000256" key="7">
    <source>
        <dbReference type="ARBA" id="ARBA00023136"/>
    </source>
</evidence>
<dbReference type="GO" id="GO:0005739">
    <property type="term" value="C:mitochondrion"/>
    <property type="evidence" value="ECO:0007669"/>
    <property type="project" value="UniProtKB-SubCell"/>
</dbReference>
<evidence type="ECO:0000256" key="3">
    <source>
        <dbReference type="ARBA" id="ARBA00004370"/>
    </source>
</evidence>
<dbReference type="InterPro" id="IPR007751">
    <property type="entry name" value="DUF676_lipase-like"/>
</dbReference>
<evidence type="ECO:0000256" key="2">
    <source>
        <dbReference type="ARBA" id="ARBA00004240"/>
    </source>
</evidence>
<evidence type="ECO:0000256" key="6">
    <source>
        <dbReference type="ARBA" id="ARBA00023128"/>
    </source>
</evidence>
<gene>
    <name evidence="9" type="ORF">QBC40DRAFT_340522</name>
</gene>
<evidence type="ECO:0000313" key="10">
    <source>
        <dbReference type="Proteomes" id="UP001303160"/>
    </source>
</evidence>
<dbReference type="AlphaFoldDB" id="A0AAN7AUX4"/>
<evidence type="ECO:0000313" key="9">
    <source>
        <dbReference type="EMBL" id="KAK4199522.1"/>
    </source>
</evidence>
<dbReference type="PANTHER" id="PTHR48182">
    <property type="entry name" value="PROTEIN SERAC1"/>
    <property type="match status" value="1"/>
</dbReference>
<dbReference type="Gene3D" id="3.40.50.1820">
    <property type="entry name" value="alpha/beta hydrolase"/>
    <property type="match status" value="1"/>
</dbReference>
<dbReference type="PANTHER" id="PTHR48182:SF2">
    <property type="entry name" value="PROTEIN SERAC1"/>
    <property type="match status" value="1"/>
</dbReference>
<comment type="similarity">
    <text evidence="4">Belongs to the putative lipase ROG1 family.</text>
</comment>
<proteinExistence type="inferred from homology"/>
<comment type="subcellular location">
    <subcellularLocation>
        <location evidence="2">Endoplasmic reticulum</location>
    </subcellularLocation>
    <subcellularLocation>
        <location evidence="3">Membrane</location>
    </subcellularLocation>
    <subcellularLocation>
        <location evidence="1">Mitochondrion</location>
    </subcellularLocation>
</comment>
<dbReference type="InterPro" id="IPR052374">
    <property type="entry name" value="SERAC1"/>
</dbReference>
<dbReference type="GO" id="GO:0016020">
    <property type="term" value="C:membrane"/>
    <property type="evidence" value="ECO:0007669"/>
    <property type="project" value="UniProtKB-SubCell"/>
</dbReference>
<keyword evidence="10" id="KW-1185">Reference proteome</keyword>
<evidence type="ECO:0000256" key="4">
    <source>
        <dbReference type="ARBA" id="ARBA00007920"/>
    </source>
</evidence>
<name>A0AAN7AUX4_9PEZI</name>
<sequence>MDSDAAGDLQILFSPAEEPPGATLDIVAVHGLGGDAIRTWTYNPKIGKSTTWLKDLLPTKLPDARVMTLQYDSGVFGRSAHSVRENARKLIQLLRDQREDDEAERRPIVFLGHSLGGIIIKQALRLAKQDPAFRDISTSTKGIVFFGTPHRGSDKAKWLGMLTAVTSTMTNRPESAFVEALQSNSDALLRISQDFQSLGKDYAIVSFYEEHAHRVLGSLVVDKLSAVMGLPHEEVMMLGGDHSAMCKFTGKTDPRFNPVWRAIRRASKGRA</sequence>
<dbReference type="InterPro" id="IPR029058">
    <property type="entry name" value="AB_hydrolase_fold"/>
</dbReference>
<evidence type="ECO:0000259" key="8">
    <source>
        <dbReference type="Pfam" id="PF05057"/>
    </source>
</evidence>
<keyword evidence="6" id="KW-0496">Mitochondrion</keyword>
<dbReference type="Proteomes" id="UP001303160">
    <property type="component" value="Unassembled WGS sequence"/>
</dbReference>
<dbReference type="EMBL" id="MU863931">
    <property type="protein sequence ID" value="KAK4199522.1"/>
    <property type="molecule type" value="Genomic_DNA"/>
</dbReference>
<reference evidence="9" key="1">
    <citation type="journal article" date="2023" name="Mol. Phylogenet. Evol.">
        <title>Genome-scale phylogeny and comparative genomics of the fungal order Sordariales.</title>
        <authorList>
            <person name="Hensen N."/>
            <person name="Bonometti L."/>
            <person name="Westerberg I."/>
            <person name="Brannstrom I.O."/>
            <person name="Guillou S."/>
            <person name="Cros-Aarteil S."/>
            <person name="Calhoun S."/>
            <person name="Haridas S."/>
            <person name="Kuo A."/>
            <person name="Mondo S."/>
            <person name="Pangilinan J."/>
            <person name="Riley R."/>
            <person name="LaButti K."/>
            <person name="Andreopoulos B."/>
            <person name="Lipzen A."/>
            <person name="Chen C."/>
            <person name="Yan M."/>
            <person name="Daum C."/>
            <person name="Ng V."/>
            <person name="Clum A."/>
            <person name="Steindorff A."/>
            <person name="Ohm R.A."/>
            <person name="Martin F."/>
            <person name="Silar P."/>
            <person name="Natvig D.O."/>
            <person name="Lalanne C."/>
            <person name="Gautier V."/>
            <person name="Ament-Velasquez S.L."/>
            <person name="Kruys A."/>
            <person name="Hutchinson M.I."/>
            <person name="Powell A.J."/>
            <person name="Barry K."/>
            <person name="Miller A.N."/>
            <person name="Grigoriev I.V."/>
            <person name="Debuchy R."/>
            <person name="Gladieux P."/>
            <person name="Hiltunen Thoren M."/>
            <person name="Johannesson H."/>
        </authorList>
    </citation>
    <scope>NUCLEOTIDE SEQUENCE</scope>
    <source>
        <strain evidence="9">CBS 315.58</strain>
    </source>
</reference>
<accession>A0AAN7AUX4</accession>
<keyword evidence="7" id="KW-0472">Membrane</keyword>
<dbReference type="Pfam" id="PF05057">
    <property type="entry name" value="DUF676"/>
    <property type="match status" value="1"/>
</dbReference>
<evidence type="ECO:0000256" key="1">
    <source>
        <dbReference type="ARBA" id="ARBA00004173"/>
    </source>
</evidence>